<dbReference type="Gene3D" id="3.90.226.10">
    <property type="entry name" value="2-enoyl-CoA Hydratase, Chain A, domain 1"/>
    <property type="match status" value="1"/>
</dbReference>
<organism evidence="4 5">
    <name type="scientific">Schizothecium vesticola</name>
    <dbReference type="NCBI Taxonomy" id="314040"/>
    <lineage>
        <taxon>Eukaryota</taxon>
        <taxon>Fungi</taxon>
        <taxon>Dikarya</taxon>
        <taxon>Ascomycota</taxon>
        <taxon>Pezizomycotina</taxon>
        <taxon>Sordariomycetes</taxon>
        <taxon>Sordariomycetidae</taxon>
        <taxon>Sordariales</taxon>
        <taxon>Schizotheciaceae</taxon>
        <taxon>Schizothecium</taxon>
    </lineage>
</organism>
<evidence type="ECO:0000313" key="5">
    <source>
        <dbReference type="Proteomes" id="UP001172155"/>
    </source>
</evidence>
<keyword evidence="5" id="KW-1185">Reference proteome</keyword>
<reference evidence="4" key="1">
    <citation type="submission" date="2023-06" db="EMBL/GenBank/DDBJ databases">
        <title>Genome-scale phylogeny and comparative genomics of the fungal order Sordariales.</title>
        <authorList>
            <consortium name="Lawrence Berkeley National Laboratory"/>
            <person name="Hensen N."/>
            <person name="Bonometti L."/>
            <person name="Westerberg I."/>
            <person name="Brannstrom I.O."/>
            <person name="Guillou S."/>
            <person name="Cros-Aarteil S."/>
            <person name="Calhoun S."/>
            <person name="Haridas S."/>
            <person name="Kuo A."/>
            <person name="Mondo S."/>
            <person name="Pangilinan J."/>
            <person name="Riley R."/>
            <person name="LaButti K."/>
            <person name="Andreopoulos B."/>
            <person name="Lipzen A."/>
            <person name="Chen C."/>
            <person name="Yanf M."/>
            <person name="Daum C."/>
            <person name="Ng V."/>
            <person name="Clum A."/>
            <person name="Steindorff A."/>
            <person name="Ohm R."/>
            <person name="Martin F."/>
            <person name="Silar P."/>
            <person name="Natvig D."/>
            <person name="Lalanne C."/>
            <person name="Gautier V."/>
            <person name="Ament-velasquez S.L."/>
            <person name="Kruys A."/>
            <person name="Hutchinson M.I."/>
            <person name="Powell A.J."/>
            <person name="Barry K."/>
            <person name="Miller A.N."/>
            <person name="Grigoriev I.V."/>
            <person name="Debuchy R."/>
            <person name="Gladieux P."/>
            <person name="Thoren M.H."/>
            <person name="Johannesson H."/>
        </authorList>
    </citation>
    <scope>NUCLEOTIDE SEQUENCE</scope>
    <source>
        <strain evidence="4">SMH3187-1</strain>
    </source>
</reference>
<evidence type="ECO:0000259" key="2">
    <source>
        <dbReference type="Pfam" id="PF03572"/>
    </source>
</evidence>
<dbReference type="GO" id="GO:0008236">
    <property type="term" value="F:serine-type peptidase activity"/>
    <property type="evidence" value="ECO:0007669"/>
    <property type="project" value="InterPro"/>
</dbReference>
<sequence length="776" mass="82297">MGLSRKSLATLFSVSSLLAFGVHAAPAPQATTNAPEVTGTANPTACAAVASITASLLAASPSATPTVPASVAIECLRTVPNKPEPAVKLIDSLKAFVQWQSTLAFLKDPPQSYGFEPVDILGSLNGISAKAAAGGYANEFEFGIDIIYLMSSAHDGHFFYRPDVMRAFGFRNQMALGLVSISVDGIQVPKIYHFDEVNATRSNGALPRAISKINGEDAAAVIERRNVVFSTFQDPDSQWNAVMRSYAFPNAINFVGGSFDYQGDSLNIEYDNGETRTEEYFAIIRPGANFTGVATGEDFYARFCNPDTAPQAVVAASATTVTSTSSTAPTIAAEPTIAGYPWPVVRDSGANVTSGYFLNGTGYDDVAVLAVPAFFPGAGIGFLEYMTNLQQVIERFLVLSKEQNKKKLVIDLAANGGGYIVAGYELFNQLFPGIPLFRADNLRESESLRQMALVSNRFLEEINTFDVSLLEGVEDAAENAEVARNQALGALQGSAIIGNIVPGGVLAPDGSLLDSVEAILDPVIIKGDRFTAFQFTPLNGTSPGFNLSGTGHRADLPPAVFAPENVVLLTDGTCGSTCTLFSYLMLQQLDVKATVVGGRPRTGAMQSIGGVEGSQVFQFADISGSASAVLTLDPSLNVTGSELALLDEAYAMRRAMTPASAGGVNGKNAFMRATAETPLQFLFQPANCRFFYTKDMLFAPVEVWKRAVDATWTDPDKFCVEGSRVAMNISARATDGKFFLNSKLLKDEDSGAAGVVAGAMRAVVVGLTVMGLAMWL</sequence>
<comment type="caution">
    <text evidence="4">The sequence shown here is derived from an EMBL/GenBank/DDBJ whole genome shotgun (WGS) entry which is preliminary data.</text>
</comment>
<evidence type="ECO:0000313" key="4">
    <source>
        <dbReference type="EMBL" id="KAK0746894.1"/>
    </source>
</evidence>
<dbReference type="InterPro" id="IPR052766">
    <property type="entry name" value="S41A_metabolite_peptidase"/>
</dbReference>
<gene>
    <name evidence="4" type="ORF">B0T18DRAFT_391258</name>
</gene>
<dbReference type="SUPFAM" id="SSF52096">
    <property type="entry name" value="ClpP/crotonase"/>
    <property type="match status" value="1"/>
</dbReference>
<feature type="domain" description="CPAF-like PDZ" evidence="3">
    <location>
        <begin position="173"/>
        <end position="286"/>
    </location>
</feature>
<dbReference type="PANTHER" id="PTHR37049:SF4">
    <property type="entry name" value="RHODANESE DOMAIN-CONTAINING PROTEIN"/>
    <property type="match status" value="1"/>
</dbReference>
<dbReference type="AlphaFoldDB" id="A0AA40K5P1"/>
<feature type="signal peptide" evidence="1">
    <location>
        <begin position="1"/>
        <end position="24"/>
    </location>
</feature>
<name>A0AA40K5P1_9PEZI</name>
<proteinExistence type="predicted"/>
<feature type="chain" id="PRO_5041277816" description="Tail specific protease domain-containing protein" evidence="1">
    <location>
        <begin position="25"/>
        <end position="776"/>
    </location>
</feature>
<accession>A0AA40K5P1</accession>
<dbReference type="InterPro" id="IPR056186">
    <property type="entry name" value="PDZ_CPAF-rel"/>
</dbReference>
<dbReference type="PANTHER" id="PTHR37049">
    <property type="entry name" value="PEPTIDASE S41 FAMILY PROTEIN"/>
    <property type="match status" value="1"/>
</dbReference>
<protein>
    <recommendedName>
        <fullName evidence="6">Tail specific protease domain-containing protein</fullName>
    </recommendedName>
</protein>
<keyword evidence="1" id="KW-0732">Signal</keyword>
<evidence type="ECO:0008006" key="6">
    <source>
        <dbReference type="Google" id="ProtNLM"/>
    </source>
</evidence>
<dbReference type="GO" id="GO:0006508">
    <property type="term" value="P:proteolysis"/>
    <property type="evidence" value="ECO:0007669"/>
    <property type="project" value="InterPro"/>
</dbReference>
<evidence type="ECO:0000256" key="1">
    <source>
        <dbReference type="SAM" id="SignalP"/>
    </source>
</evidence>
<dbReference type="InterPro" id="IPR029045">
    <property type="entry name" value="ClpP/crotonase-like_dom_sf"/>
</dbReference>
<dbReference type="Proteomes" id="UP001172155">
    <property type="component" value="Unassembled WGS sequence"/>
</dbReference>
<evidence type="ECO:0000259" key="3">
    <source>
        <dbReference type="Pfam" id="PF23658"/>
    </source>
</evidence>
<dbReference type="InterPro" id="IPR005151">
    <property type="entry name" value="Tail-specific_protease"/>
</dbReference>
<dbReference type="Pfam" id="PF23658">
    <property type="entry name" value="PDZ_CPAF_rel"/>
    <property type="match status" value="1"/>
</dbReference>
<dbReference type="EMBL" id="JAUKUD010000004">
    <property type="protein sequence ID" value="KAK0746894.1"/>
    <property type="molecule type" value="Genomic_DNA"/>
</dbReference>
<feature type="domain" description="Tail specific protease" evidence="2">
    <location>
        <begin position="378"/>
        <end position="602"/>
    </location>
</feature>
<dbReference type="Pfam" id="PF03572">
    <property type="entry name" value="Peptidase_S41"/>
    <property type="match status" value="1"/>
</dbReference>